<dbReference type="Gene3D" id="3.90.226.10">
    <property type="entry name" value="2-enoyl-CoA Hydratase, Chain A, domain 1"/>
    <property type="match status" value="1"/>
</dbReference>
<comment type="caution">
    <text evidence="1">The sequence shown here is derived from an EMBL/GenBank/DDBJ whole genome shotgun (WGS) entry which is preliminary data.</text>
</comment>
<dbReference type="RefSeq" id="WP_192777264.1">
    <property type="nucleotide sequence ID" value="NZ_BAAASY010000002.1"/>
</dbReference>
<organism evidence="1 2">
    <name type="scientific">Nonomuraea africana</name>
    <dbReference type="NCBI Taxonomy" id="46171"/>
    <lineage>
        <taxon>Bacteria</taxon>
        <taxon>Bacillati</taxon>
        <taxon>Actinomycetota</taxon>
        <taxon>Actinomycetes</taxon>
        <taxon>Streptosporangiales</taxon>
        <taxon>Streptosporangiaceae</taxon>
        <taxon>Nonomuraea</taxon>
    </lineage>
</organism>
<name>A0ABR9KKJ8_9ACTN</name>
<evidence type="ECO:0000313" key="1">
    <source>
        <dbReference type="EMBL" id="MBE1562549.1"/>
    </source>
</evidence>
<dbReference type="PANTHER" id="PTHR11941:SF54">
    <property type="entry name" value="ENOYL-COA HYDRATASE, MITOCHONDRIAL"/>
    <property type="match status" value="1"/>
</dbReference>
<reference evidence="1 2" key="1">
    <citation type="submission" date="2020-10" db="EMBL/GenBank/DDBJ databases">
        <title>Sequencing the genomes of 1000 actinobacteria strains.</title>
        <authorList>
            <person name="Klenk H.-P."/>
        </authorList>
    </citation>
    <scope>NUCLEOTIDE SEQUENCE [LARGE SCALE GENOMIC DNA]</scope>
    <source>
        <strain evidence="1 2">DSM 43748</strain>
    </source>
</reference>
<dbReference type="PANTHER" id="PTHR11941">
    <property type="entry name" value="ENOYL-COA HYDRATASE-RELATED"/>
    <property type="match status" value="1"/>
</dbReference>
<protein>
    <submittedName>
        <fullName evidence="1">Enoyl-CoA hydratase/carnithine racemase</fullName>
    </submittedName>
</protein>
<sequence length="136" mass="13812">MLVRLEGDGEAATLVLNRPERHNSLVPDLLRELLDAVAAVDAGAVVLAAEGRSFSTGGDVRAFAERAAEGDEGLAAYAHEIVGLLNQTVLALLRLDVPVIAAVQASGSIRISAPDLAACSPPSTSSGTAPLSSSTP</sequence>
<dbReference type="InterPro" id="IPR001753">
    <property type="entry name" value="Enoyl-CoA_hydra/iso"/>
</dbReference>
<dbReference type="Pfam" id="PF00378">
    <property type="entry name" value="ECH_1"/>
    <property type="match status" value="1"/>
</dbReference>
<accession>A0ABR9KKJ8</accession>
<proteinExistence type="predicted"/>
<keyword evidence="2" id="KW-1185">Reference proteome</keyword>
<dbReference type="EMBL" id="JADBEF010000001">
    <property type="protein sequence ID" value="MBE1562549.1"/>
    <property type="molecule type" value="Genomic_DNA"/>
</dbReference>
<dbReference type="SUPFAM" id="SSF52096">
    <property type="entry name" value="ClpP/crotonase"/>
    <property type="match status" value="1"/>
</dbReference>
<evidence type="ECO:0000313" key="2">
    <source>
        <dbReference type="Proteomes" id="UP000661607"/>
    </source>
</evidence>
<dbReference type="InterPro" id="IPR029045">
    <property type="entry name" value="ClpP/crotonase-like_dom_sf"/>
</dbReference>
<dbReference type="Proteomes" id="UP000661607">
    <property type="component" value="Unassembled WGS sequence"/>
</dbReference>
<gene>
    <name evidence="1" type="ORF">H4W81_005328</name>
</gene>